<dbReference type="PANTHER" id="PTHR33332">
    <property type="entry name" value="REVERSE TRANSCRIPTASE DOMAIN-CONTAINING PROTEIN"/>
    <property type="match status" value="1"/>
</dbReference>
<accession>A0A8C2EJE5</accession>
<dbReference type="Ensembl" id="ENSCCRT00020045918.1">
    <property type="protein sequence ID" value="ENSCCRP00020042083.1"/>
    <property type="gene ID" value="ENSCCRG00020018745.1"/>
</dbReference>
<dbReference type="GO" id="GO:0003824">
    <property type="term" value="F:catalytic activity"/>
    <property type="evidence" value="ECO:0007669"/>
    <property type="project" value="InterPro"/>
</dbReference>
<dbReference type="Pfam" id="PF00078">
    <property type="entry name" value="RVT_1"/>
    <property type="match status" value="1"/>
</dbReference>
<proteinExistence type="predicted"/>
<dbReference type="SUPFAM" id="SSF56219">
    <property type="entry name" value="DNase I-like"/>
    <property type="match status" value="1"/>
</dbReference>
<evidence type="ECO:0000256" key="1">
    <source>
        <dbReference type="SAM" id="SignalP"/>
    </source>
</evidence>
<dbReference type="Pfam" id="PF03372">
    <property type="entry name" value="Exo_endo_phos"/>
    <property type="match status" value="1"/>
</dbReference>
<protein>
    <recommendedName>
        <fullName evidence="2">Reverse transcriptase domain-containing protein</fullName>
    </recommendedName>
</protein>
<dbReference type="InterPro" id="IPR000477">
    <property type="entry name" value="RT_dom"/>
</dbReference>
<dbReference type="Gene3D" id="3.60.10.10">
    <property type="entry name" value="Endonuclease/exonuclease/phosphatase"/>
    <property type="match status" value="1"/>
</dbReference>
<dbReference type="CDD" id="cd01650">
    <property type="entry name" value="RT_nLTR_like"/>
    <property type="match status" value="1"/>
</dbReference>
<evidence type="ECO:0000313" key="4">
    <source>
        <dbReference type="Proteomes" id="UP000694701"/>
    </source>
</evidence>
<reference evidence="3" key="1">
    <citation type="submission" date="2025-08" db="UniProtKB">
        <authorList>
            <consortium name="Ensembl"/>
        </authorList>
    </citation>
    <scope>IDENTIFICATION</scope>
</reference>
<organism evidence="3 4">
    <name type="scientific">Cyprinus carpio</name>
    <name type="common">Common carp</name>
    <dbReference type="NCBI Taxonomy" id="7962"/>
    <lineage>
        <taxon>Eukaryota</taxon>
        <taxon>Metazoa</taxon>
        <taxon>Chordata</taxon>
        <taxon>Craniata</taxon>
        <taxon>Vertebrata</taxon>
        <taxon>Euteleostomi</taxon>
        <taxon>Actinopterygii</taxon>
        <taxon>Neopterygii</taxon>
        <taxon>Teleostei</taxon>
        <taxon>Ostariophysi</taxon>
        <taxon>Cypriniformes</taxon>
        <taxon>Cyprinidae</taxon>
        <taxon>Cyprininae</taxon>
        <taxon>Cyprinus</taxon>
    </lineage>
</organism>
<feature type="chain" id="PRO_5033989583" description="Reverse transcriptase domain-containing protein" evidence="1">
    <location>
        <begin position="20"/>
        <end position="1078"/>
    </location>
</feature>
<dbReference type="PROSITE" id="PS50878">
    <property type="entry name" value="RT_POL"/>
    <property type="match status" value="1"/>
</dbReference>
<dbReference type="InterPro" id="IPR005135">
    <property type="entry name" value="Endo/exonuclease/phosphatase"/>
</dbReference>
<dbReference type="SUPFAM" id="SSF56672">
    <property type="entry name" value="DNA/RNA polymerases"/>
    <property type="match status" value="1"/>
</dbReference>
<sequence length="1078" mass="121597">MTFWCRVFLFLNILPRWLAVDNRRGVRAAGIMNYSTTQLMEYNNYNTPSCISVIKELGLLNRPRYIHRSARRKLVYTRSGDAIPSVCSAVRPVASLPRHQSADTLWVSNTGDTATAPHMEMDRKRGVDHSLLRPIQRFTTSSNFKIELFNAQSLTNKSGFIHDHIRDKSLDIMCLTETWQKPDVFSVLNETCPPSYCYLQKARSSGRGGGLAVIYRSHLDLSLLDIPELSSFECLAFNCKPPFPMTVLLIYRPPKSTSNFISELYNFLSTICATSSNIIILGDFNIHVNNPTCHLATEFLQLLDCLNLRQYVDVPTHIKGNILDLVITESALLSAPFVYDLGVSDHKVISMELSFPSSYMKPKREIRFRNLKKINTENMTLSLQHLLSSNISSVTESVEFYNQTLSRILDFHAPVKVRTITFSRSAPWFTSDLRKMKAAGRALERRYNSSELTVHKLAYRDHQKAYLKSIKEARSQYYSNIIQNSPGNSKQLFATINHLLKPQSAPLTGATEEKCNDFMTFFRTKIAKIRSSFSVSSPSSFPTADQQSGSRLLCCFPEVTQPEVEDIIKGMRSSTCALDPFPTALVKANISVISPFITMIINQSIQSGHVPFVLKTAIIRPLLKKPTLDPQTLANYRPISNLPFLSKVLEKVVARHLHDHLKYNNLFEKFQSSFRSAHSTETALVRVTNDLLMTADAGSPSLLVLLDLSAAFDTVDHGILLKRLHHSIGLNNTVLRWFESYLTDRSEFVAMGSSRLHAVDCGVPQGSVLGPILFILYMLPLGKVISRLGISFHCYADDTQLYIKTDTHSSTSSTILSTVTACLEEIRAWMTHNFLQLNSSKTEAILIGSPHQIRSSSITCITFSGQDIPLSSLVTNLGVKFDPHLTFEAHIKHLCKTSFLHLRNIARLRPTLTLHDAEKLIHAFVSSRLDYCNALLIGIPSKSIQKLQHIQNSAAGILMRVRKYEHITPILRSLHWLPISARIEYKVSLLTHQCIHGNAPSYLQELLTPQTSARSLRSTNTHRLRPPKTKSRTIGDRAFCAAAPRLWNALPEHLRAPQTTNGFKKDLKTYLFKKFFNV</sequence>
<dbReference type="AlphaFoldDB" id="A0A8C2EJE5"/>
<dbReference type="InterPro" id="IPR043502">
    <property type="entry name" value="DNA/RNA_pol_sf"/>
</dbReference>
<keyword evidence="1" id="KW-0732">Signal</keyword>
<evidence type="ECO:0000313" key="3">
    <source>
        <dbReference type="Ensembl" id="ENSCCRP00020042083.1"/>
    </source>
</evidence>
<name>A0A8C2EJE5_CYPCA</name>
<feature type="signal peptide" evidence="1">
    <location>
        <begin position="1"/>
        <end position="19"/>
    </location>
</feature>
<evidence type="ECO:0000259" key="2">
    <source>
        <dbReference type="PROSITE" id="PS50878"/>
    </source>
</evidence>
<feature type="domain" description="Reverse transcriptase" evidence="2">
    <location>
        <begin position="603"/>
        <end position="868"/>
    </location>
</feature>
<dbReference type="Proteomes" id="UP000694701">
    <property type="component" value="Unplaced"/>
</dbReference>
<dbReference type="InterPro" id="IPR036691">
    <property type="entry name" value="Endo/exonu/phosph_ase_sf"/>
</dbReference>